<dbReference type="GO" id="GO:0004519">
    <property type="term" value="F:endonuclease activity"/>
    <property type="evidence" value="ECO:0007669"/>
    <property type="project" value="UniProtKB-KW"/>
</dbReference>
<comment type="similarity">
    <text evidence="1">Belongs to the type-I restriction system S methylase family.</text>
</comment>
<evidence type="ECO:0000313" key="5">
    <source>
        <dbReference type="EMBL" id="MQN82263.1"/>
    </source>
</evidence>
<dbReference type="SUPFAM" id="SSF116734">
    <property type="entry name" value="DNA methylase specificity domain"/>
    <property type="match status" value="1"/>
</dbReference>
<dbReference type="RefSeq" id="WP_153126073.1">
    <property type="nucleotide sequence ID" value="NZ_VZCB01000101.1"/>
</dbReference>
<keyword evidence="5" id="KW-0540">Nuclease</keyword>
<reference evidence="5 6" key="1">
    <citation type="submission" date="2019-09" db="EMBL/GenBank/DDBJ databases">
        <title>Distinct polysaccharide growth profiles of human intestinal Prevotella copri isolates.</title>
        <authorList>
            <person name="Fehlner-Peach H."/>
            <person name="Magnabosco C."/>
            <person name="Raghavan V."/>
            <person name="Scher J.U."/>
            <person name="Tett A."/>
            <person name="Cox L.M."/>
            <person name="Gottsegen C."/>
            <person name="Watters A."/>
            <person name="Wiltshire- Gordon J.D."/>
            <person name="Segata N."/>
            <person name="Bonneau R."/>
            <person name="Littman D.R."/>
        </authorList>
    </citation>
    <scope>NUCLEOTIDE SEQUENCE [LARGE SCALE GENOMIC DNA]</scope>
    <source>
        <strain evidence="6">iA622</strain>
    </source>
</reference>
<dbReference type="Gene3D" id="1.10.287.1120">
    <property type="entry name" value="Bipartite methylase S protein"/>
    <property type="match status" value="1"/>
</dbReference>
<dbReference type="InterPro" id="IPR052021">
    <property type="entry name" value="Type-I_RS_S_subunit"/>
</dbReference>
<dbReference type="AlphaFoldDB" id="A0A6G1U3X4"/>
<evidence type="ECO:0000259" key="4">
    <source>
        <dbReference type="Pfam" id="PF01420"/>
    </source>
</evidence>
<dbReference type="GO" id="GO:0003677">
    <property type="term" value="F:DNA binding"/>
    <property type="evidence" value="ECO:0007669"/>
    <property type="project" value="UniProtKB-KW"/>
</dbReference>
<keyword evidence="3" id="KW-0238">DNA-binding</keyword>
<evidence type="ECO:0000256" key="1">
    <source>
        <dbReference type="ARBA" id="ARBA00010923"/>
    </source>
</evidence>
<dbReference type="Gene3D" id="3.90.220.20">
    <property type="entry name" value="DNA methylase specificity domains"/>
    <property type="match status" value="1"/>
</dbReference>
<evidence type="ECO:0000256" key="2">
    <source>
        <dbReference type="ARBA" id="ARBA00022747"/>
    </source>
</evidence>
<keyword evidence="5" id="KW-0378">Hydrolase</keyword>
<organism evidence="5 6">
    <name type="scientific">Segatella copri</name>
    <dbReference type="NCBI Taxonomy" id="165179"/>
    <lineage>
        <taxon>Bacteria</taxon>
        <taxon>Pseudomonadati</taxon>
        <taxon>Bacteroidota</taxon>
        <taxon>Bacteroidia</taxon>
        <taxon>Bacteroidales</taxon>
        <taxon>Prevotellaceae</taxon>
        <taxon>Segatella</taxon>
    </lineage>
</organism>
<evidence type="ECO:0000256" key="3">
    <source>
        <dbReference type="ARBA" id="ARBA00023125"/>
    </source>
</evidence>
<keyword evidence="2" id="KW-0680">Restriction system</keyword>
<keyword evidence="5" id="KW-0255">Endonuclease</keyword>
<dbReference type="GO" id="GO:0009307">
    <property type="term" value="P:DNA restriction-modification system"/>
    <property type="evidence" value="ECO:0007669"/>
    <property type="project" value="UniProtKB-KW"/>
</dbReference>
<evidence type="ECO:0000313" key="6">
    <source>
        <dbReference type="Proteomes" id="UP000480425"/>
    </source>
</evidence>
<dbReference type="InterPro" id="IPR044946">
    <property type="entry name" value="Restrct_endonuc_typeI_TRD_sf"/>
</dbReference>
<proteinExistence type="inferred from homology"/>
<dbReference type="PANTHER" id="PTHR30408">
    <property type="entry name" value="TYPE-1 RESTRICTION ENZYME ECOKI SPECIFICITY PROTEIN"/>
    <property type="match status" value="1"/>
</dbReference>
<gene>
    <name evidence="5" type="ORF">F7D73_15225</name>
</gene>
<dbReference type="Pfam" id="PF01420">
    <property type="entry name" value="Methylase_S"/>
    <property type="match status" value="1"/>
</dbReference>
<dbReference type="PANTHER" id="PTHR30408:SF12">
    <property type="entry name" value="TYPE I RESTRICTION ENZYME MJAVIII SPECIFICITY SUBUNIT"/>
    <property type="match status" value="1"/>
</dbReference>
<dbReference type="Proteomes" id="UP000480425">
    <property type="component" value="Unassembled WGS sequence"/>
</dbReference>
<comment type="caution">
    <text evidence="5">The sequence shown here is derived from an EMBL/GenBank/DDBJ whole genome shotgun (WGS) entry which is preliminary data.</text>
</comment>
<protein>
    <submittedName>
        <fullName evidence="5">Restriction endonuclease subunit S</fullName>
    </submittedName>
</protein>
<dbReference type="EMBL" id="VZCB01000101">
    <property type="protein sequence ID" value="MQN82263.1"/>
    <property type="molecule type" value="Genomic_DNA"/>
</dbReference>
<sequence>MGYSWFGEQKTFSTIADIESLPSLIKGLNDFLYTQFGDEVLTSFAELGTSYSGLSGKSAQDFGSGKPFITYLNVYSNNVIKENDFQYVAIKDDEKQNVVKYGDVLFTLSSETPEEVGVGSVYLGKEKVYLNSFCFGIHITNTEVAFPPYLSYYVSLTAFRKFIYPYAQGSTRFNLCKADLEKASIKLPTLADQKRIYSVLGHIDCKIETERQMLNLYNSQKQYLLRQMFI</sequence>
<dbReference type="InterPro" id="IPR000055">
    <property type="entry name" value="Restrct_endonuc_typeI_TRD"/>
</dbReference>
<name>A0A6G1U3X4_9BACT</name>
<accession>A0A6G1U3X4</accession>
<dbReference type="OrthoDB" id="2234796at2"/>
<feature type="domain" description="Type I restriction modification DNA specificity" evidence="4">
    <location>
        <begin position="73"/>
        <end position="214"/>
    </location>
</feature>